<dbReference type="Pfam" id="PF08905">
    <property type="entry name" value="DUF1850"/>
    <property type="match status" value="1"/>
</dbReference>
<accession>A0A7D5L8K6</accession>
<dbReference type="RefSeq" id="WP_179267077.1">
    <property type="nucleotide sequence ID" value="NZ_CP058579.1"/>
</dbReference>
<gene>
    <name evidence="1" type="ORF">HUG12_01480</name>
</gene>
<organism evidence="1 2">
    <name type="scientific">Halorarum salinum</name>
    <dbReference type="NCBI Taxonomy" id="2743089"/>
    <lineage>
        <taxon>Archaea</taxon>
        <taxon>Methanobacteriati</taxon>
        <taxon>Methanobacteriota</taxon>
        <taxon>Stenosarchaea group</taxon>
        <taxon>Halobacteria</taxon>
        <taxon>Halobacteriales</taxon>
        <taxon>Haloferacaceae</taxon>
        <taxon>Halorarum</taxon>
    </lineage>
</organism>
<evidence type="ECO:0000313" key="2">
    <source>
        <dbReference type="Proteomes" id="UP000509626"/>
    </source>
</evidence>
<dbReference type="Proteomes" id="UP000509626">
    <property type="component" value="Chromosome"/>
</dbReference>
<proteinExistence type="predicted"/>
<dbReference type="OrthoDB" id="212141at2157"/>
<dbReference type="KEGG" id="halu:HUG12_01480"/>
<evidence type="ECO:0000313" key="1">
    <source>
        <dbReference type="EMBL" id="QLG60491.1"/>
    </source>
</evidence>
<dbReference type="EMBL" id="CP058579">
    <property type="protein sequence ID" value="QLG60491.1"/>
    <property type="molecule type" value="Genomic_DNA"/>
</dbReference>
<name>A0A7D5L8K6_9EURY</name>
<reference evidence="1 2" key="1">
    <citation type="submission" date="2020-06" db="EMBL/GenBank/DDBJ databases">
        <title>NJ-3-1, isolated from saline soil.</title>
        <authorList>
            <person name="Cui H.L."/>
            <person name="Shi X."/>
        </authorList>
    </citation>
    <scope>NUCLEOTIDE SEQUENCE [LARGE SCALE GENOMIC DNA]</scope>
    <source>
        <strain evidence="1 2">NJ-3-1</strain>
    </source>
</reference>
<dbReference type="GeneID" id="56036089"/>
<dbReference type="InterPro" id="IPR015001">
    <property type="entry name" value="DUF1850"/>
</dbReference>
<protein>
    <submittedName>
        <fullName evidence="1">DUF1850 domain-containing protein</fullName>
    </submittedName>
</protein>
<keyword evidence="2" id="KW-1185">Reference proteome</keyword>
<sequence length="162" mass="17262">MRGGVTLAAITAIAGMAVVLAGVGAVTAPADPLLVVEQDGEELLTVRTDGFVLEYTHSVEKTPVVETYELRNGSLVMTRMEFSSYGAGLPSTADVNRTDDGAFVFEPNAETEELYVSPGEIAGHELVVDGERYDLVELSGGETVRFRVSEGAGERRGRVPWA</sequence>
<dbReference type="AlphaFoldDB" id="A0A7D5L8K6"/>